<evidence type="ECO:0008006" key="3">
    <source>
        <dbReference type="Google" id="ProtNLM"/>
    </source>
</evidence>
<comment type="caution">
    <text evidence="1">The sequence shown here is derived from an EMBL/GenBank/DDBJ whole genome shotgun (WGS) entry which is preliminary data.</text>
</comment>
<gene>
    <name evidence="1" type="ORF">DVJ77_17530</name>
</gene>
<evidence type="ECO:0000313" key="1">
    <source>
        <dbReference type="EMBL" id="RDD80435.1"/>
    </source>
</evidence>
<sequence length="902" mass="97719">MTMQIQLGDSANVLLGLKPGWFGGAGETSPFVPPPQNALLGFALTEPTGRGDWGEPEVSFHDDVESLLDTLFDYRVRPIRTDLGRFALPSSALMLGGERRAGGLRALNTMLGLPPASLECGGLVLLRLRREDADCRHEAEEGGIGRRICIANYWTREGRHAMGRLRVARRMHDDGCRRALIHRRQAERYLDYLYTYGTHFISRVGLGDQLFQVLVCHPQRYRLLRTLWPQAGSVSGQLAMAFAAYTGNEWIASHGRVCSAADDPDLARSVEAAAWRDPRVDNADSLLTPFTRSRQEVAALLEGLHRSVPIRVEFSAHSPYMDDYRADAWQRVFKGALLQCYGDAVRIPLGDGHGDDLASSPSMSGYGGGTMLIRESGHSLMLADVTSVDAELAAQAEHSQVLSVFARQLQLDGSKHVVLPGQRVTLFAFAIDAGSKGDRVPMLCVSDAAFSEFRCFTSALYGAICVSDTSGCRRDTLFQGLHFGFDEQARVVIRGELAQPDAATMMALREALIAALADAEARLLHALLEQTLLEQASSKQASSKQALSDGDSAPARAARNALAWLAESVRDSAVADFDSDYRSSWEALRRRAGLLSTLGPIVGEGRVNVSALLCHAPAELFLRQRLLATAPQPAEIHALSVDFQQATECLLAAMSPPTWPVPVAASAALSQCLATIDATRTRGMQTLHLLLDERSGEPSPSLDQAKHLLGAIAWYWADGATGSVPQNTGDAALASVLDLLSRAEKSRVAAMLLYALSTDAEQAHIDALIVMLGTGPTLGLTRRQWETLPATLTAMLTPLAAVADGGALRALLETLQELGSHGVALADVAPTVQCWLQARYRTTWHEDFPAPDQPLMRLHYYSRHLCMQFFAAQACADEGVANDLRENLSRVNIGSATACATP</sequence>
<proteinExistence type="predicted"/>
<name>A0A369UJZ5_9GAMM</name>
<dbReference type="PROSITE" id="PS00279">
    <property type="entry name" value="MACPF_1"/>
    <property type="match status" value="1"/>
</dbReference>
<dbReference type="AlphaFoldDB" id="A0A369UJZ5"/>
<dbReference type="EMBL" id="QQAH01000017">
    <property type="protein sequence ID" value="RDD80435.1"/>
    <property type="molecule type" value="Genomic_DNA"/>
</dbReference>
<evidence type="ECO:0000313" key="2">
    <source>
        <dbReference type="Proteomes" id="UP000253782"/>
    </source>
</evidence>
<accession>A0A369UJZ5</accession>
<reference evidence="1 2" key="1">
    <citation type="submission" date="2018-07" db="EMBL/GenBank/DDBJ databases">
        <title>Dyella tabacisoli L4-6T, whole genome shotgun sequence.</title>
        <authorList>
            <person name="Zhou X.-K."/>
            <person name="Li W.-J."/>
            <person name="Duan Y.-Q."/>
        </authorList>
    </citation>
    <scope>NUCLEOTIDE SEQUENCE [LARGE SCALE GENOMIC DNA]</scope>
    <source>
        <strain evidence="1 2">L4-6</strain>
    </source>
</reference>
<dbReference type="InterPro" id="IPR020863">
    <property type="entry name" value="MACPF_CS"/>
</dbReference>
<organism evidence="1 2">
    <name type="scientific">Dyella tabacisoli</name>
    <dbReference type="NCBI Taxonomy" id="2282381"/>
    <lineage>
        <taxon>Bacteria</taxon>
        <taxon>Pseudomonadati</taxon>
        <taxon>Pseudomonadota</taxon>
        <taxon>Gammaproteobacteria</taxon>
        <taxon>Lysobacterales</taxon>
        <taxon>Rhodanobacteraceae</taxon>
        <taxon>Dyella</taxon>
    </lineage>
</organism>
<dbReference type="OrthoDB" id="8565372at2"/>
<protein>
    <recommendedName>
        <fullName evidence="3">MACPF domain-containing protein</fullName>
    </recommendedName>
</protein>
<dbReference type="RefSeq" id="WP_114846820.1">
    <property type="nucleotide sequence ID" value="NZ_JBHSPE010000021.1"/>
</dbReference>
<dbReference type="Proteomes" id="UP000253782">
    <property type="component" value="Unassembled WGS sequence"/>
</dbReference>
<keyword evidence="2" id="KW-1185">Reference proteome</keyword>